<reference evidence="3" key="1">
    <citation type="journal article" date="2009" name="Science">
        <title>The B73 maize genome: complexity, diversity, and dynamics.</title>
        <authorList>
            <person name="Schnable P.S."/>
            <person name="Ware D."/>
            <person name="Fulton R.S."/>
            <person name="Stein J.C."/>
            <person name="Wei F."/>
            <person name="Pasternak S."/>
            <person name="Liang C."/>
            <person name="Zhang J."/>
            <person name="Fulton L."/>
            <person name="Graves T.A."/>
            <person name="Minx P."/>
            <person name="Reily A.D."/>
            <person name="Courtney L."/>
            <person name="Kruchowski S.S."/>
            <person name="Tomlinson C."/>
            <person name="Strong C."/>
            <person name="Delehaunty K."/>
            <person name="Fronick C."/>
            <person name="Courtney B."/>
            <person name="Rock S.M."/>
            <person name="Belter E."/>
            <person name="Du F."/>
            <person name="Kim K."/>
            <person name="Abbott R.M."/>
            <person name="Cotton M."/>
            <person name="Levy A."/>
            <person name="Marchetto P."/>
            <person name="Ochoa K."/>
            <person name="Jackson S.M."/>
            <person name="Gillam B."/>
            <person name="Chen W."/>
            <person name="Yan L."/>
            <person name="Higginbotham J."/>
            <person name="Cardenas M."/>
            <person name="Waligorski J."/>
            <person name="Applebaum E."/>
            <person name="Phelps L."/>
            <person name="Falcone J."/>
            <person name="Kanchi K."/>
            <person name="Thane T."/>
            <person name="Scimone A."/>
            <person name="Thane N."/>
            <person name="Henke J."/>
            <person name="Wang T."/>
            <person name="Ruppert J."/>
            <person name="Shah N."/>
            <person name="Rotter K."/>
            <person name="Hodges J."/>
            <person name="Ingenthron E."/>
            <person name="Cordes M."/>
            <person name="Kohlberg S."/>
            <person name="Sgro J."/>
            <person name="Delgado B."/>
            <person name="Mead K."/>
            <person name="Chinwalla A."/>
            <person name="Leonard S."/>
            <person name="Crouse K."/>
            <person name="Collura K."/>
            <person name="Kudrna D."/>
            <person name="Currie J."/>
            <person name="He R."/>
            <person name="Angelova A."/>
            <person name="Rajasekar S."/>
            <person name="Mueller T."/>
            <person name="Lomeli R."/>
            <person name="Scara G."/>
            <person name="Ko A."/>
            <person name="Delaney K."/>
            <person name="Wissotski M."/>
            <person name="Lopez G."/>
            <person name="Campos D."/>
            <person name="Braidotti M."/>
            <person name="Ashley E."/>
            <person name="Golser W."/>
            <person name="Kim H."/>
            <person name="Lee S."/>
            <person name="Lin J."/>
            <person name="Dujmic Z."/>
            <person name="Kim W."/>
            <person name="Talag J."/>
            <person name="Zuccolo A."/>
            <person name="Fan C."/>
            <person name="Sebastian A."/>
            <person name="Kramer M."/>
            <person name="Spiegel L."/>
            <person name="Nascimento L."/>
            <person name="Zutavern T."/>
            <person name="Miller B."/>
            <person name="Ambroise C."/>
            <person name="Muller S."/>
            <person name="Spooner W."/>
            <person name="Narechania A."/>
            <person name="Ren L."/>
            <person name="Wei S."/>
            <person name="Kumari S."/>
            <person name="Faga B."/>
            <person name="Levy M.J."/>
            <person name="McMahan L."/>
            <person name="Van Buren P."/>
            <person name="Vaughn M.W."/>
            <person name="Ying K."/>
            <person name="Yeh C.-T."/>
            <person name="Emrich S.J."/>
            <person name="Jia Y."/>
            <person name="Kalyanaraman A."/>
            <person name="Hsia A.-P."/>
            <person name="Barbazuk W.B."/>
            <person name="Baucom R.S."/>
            <person name="Brutnell T.P."/>
            <person name="Carpita N.C."/>
            <person name="Chaparro C."/>
            <person name="Chia J.-M."/>
            <person name="Deragon J.-M."/>
            <person name="Estill J.C."/>
            <person name="Fu Y."/>
            <person name="Jeddeloh J.A."/>
            <person name="Han Y."/>
            <person name="Lee H."/>
            <person name="Li P."/>
            <person name="Lisch D.R."/>
            <person name="Liu S."/>
            <person name="Liu Z."/>
            <person name="Nagel D.H."/>
            <person name="McCann M.C."/>
            <person name="SanMiguel P."/>
            <person name="Myers A.M."/>
            <person name="Nettleton D."/>
            <person name="Nguyen J."/>
            <person name="Penning B.W."/>
            <person name="Ponnala L."/>
            <person name="Schneider K.L."/>
            <person name="Schwartz D.C."/>
            <person name="Sharma A."/>
            <person name="Soderlund C."/>
            <person name="Springer N.M."/>
            <person name="Sun Q."/>
            <person name="Wang H."/>
            <person name="Waterman M."/>
            <person name="Westerman R."/>
            <person name="Wolfgruber T.K."/>
            <person name="Yang L."/>
            <person name="Yu Y."/>
            <person name="Zhang L."/>
            <person name="Zhou S."/>
            <person name="Zhu Q."/>
            <person name="Bennetzen J.L."/>
            <person name="Dawe R.K."/>
            <person name="Jiang J."/>
            <person name="Jiang N."/>
            <person name="Presting G.G."/>
            <person name="Wessler S.R."/>
            <person name="Aluru S."/>
            <person name="Martienssen R.A."/>
            <person name="Clifton S.W."/>
            <person name="McCombie W.R."/>
            <person name="Wing R.A."/>
            <person name="Wilson R.K."/>
        </authorList>
    </citation>
    <scope>NUCLEOTIDE SEQUENCE [LARGE SCALE GENOMIC DNA]</scope>
    <source>
        <strain evidence="3">cv. B73</strain>
    </source>
</reference>
<feature type="compositionally biased region" description="Low complexity" evidence="1">
    <location>
        <begin position="95"/>
        <end position="107"/>
    </location>
</feature>
<evidence type="ECO:0000313" key="2">
    <source>
        <dbReference type="EnsemblPlants" id="Zm00001eb236210_P001"/>
    </source>
</evidence>
<protein>
    <submittedName>
        <fullName evidence="2">Uncharacterized protein</fullName>
    </submittedName>
</protein>
<name>A0A804U7T5_MAIZE</name>
<proteinExistence type="predicted"/>
<feature type="region of interest" description="Disordered" evidence="1">
    <location>
        <begin position="86"/>
        <end position="107"/>
    </location>
</feature>
<sequence>MFASRSESVLGGYRRDLEDLGSGLCLETAALWATAARAASALPDALEVGVSVISNRLESVGQVVDDLCAATAGLLSHANKALRSAEANGVDGDRAASPSDDSASSAS</sequence>
<accession>A0A804U7T5</accession>
<keyword evidence="3" id="KW-1185">Reference proteome</keyword>
<organism evidence="2 3">
    <name type="scientific">Zea mays</name>
    <name type="common">Maize</name>
    <dbReference type="NCBI Taxonomy" id="4577"/>
    <lineage>
        <taxon>Eukaryota</taxon>
        <taxon>Viridiplantae</taxon>
        <taxon>Streptophyta</taxon>
        <taxon>Embryophyta</taxon>
        <taxon>Tracheophyta</taxon>
        <taxon>Spermatophyta</taxon>
        <taxon>Magnoliopsida</taxon>
        <taxon>Liliopsida</taxon>
        <taxon>Poales</taxon>
        <taxon>Poaceae</taxon>
        <taxon>PACMAD clade</taxon>
        <taxon>Panicoideae</taxon>
        <taxon>Andropogonodae</taxon>
        <taxon>Andropogoneae</taxon>
        <taxon>Tripsacinae</taxon>
        <taxon>Zea</taxon>
    </lineage>
</organism>
<reference evidence="2" key="2">
    <citation type="submission" date="2019-07" db="EMBL/GenBank/DDBJ databases">
        <authorList>
            <person name="Seetharam A."/>
            <person name="Woodhouse M."/>
            <person name="Cannon E."/>
        </authorList>
    </citation>
    <scope>NUCLEOTIDE SEQUENCE [LARGE SCALE GENOMIC DNA]</scope>
    <source>
        <strain evidence="2">cv. B73</strain>
    </source>
</reference>
<dbReference type="AlphaFoldDB" id="A0A804U7T5"/>
<evidence type="ECO:0000256" key="1">
    <source>
        <dbReference type="SAM" id="MobiDB-lite"/>
    </source>
</evidence>
<dbReference type="EnsemblPlants" id="Zm00001eb236210_T001">
    <property type="protein sequence ID" value="Zm00001eb236210_P001"/>
    <property type="gene ID" value="Zm00001eb236210"/>
</dbReference>
<dbReference type="Gramene" id="Zm00001eb236210_T001">
    <property type="protein sequence ID" value="Zm00001eb236210_P001"/>
    <property type="gene ID" value="Zm00001eb236210"/>
</dbReference>
<evidence type="ECO:0000313" key="3">
    <source>
        <dbReference type="Proteomes" id="UP000007305"/>
    </source>
</evidence>
<reference evidence="2" key="3">
    <citation type="submission" date="2021-05" db="UniProtKB">
        <authorList>
            <consortium name="EnsemblPlants"/>
        </authorList>
    </citation>
    <scope>IDENTIFICATION</scope>
    <source>
        <strain evidence="2">cv. B73</strain>
    </source>
</reference>
<dbReference type="InParanoid" id="A0A804U7T5"/>
<dbReference type="Proteomes" id="UP000007305">
    <property type="component" value="Chromosome 5"/>
</dbReference>